<dbReference type="KEGG" id="vg:32878229"/>
<feature type="compositionally biased region" description="Acidic residues" evidence="1">
    <location>
        <begin position="559"/>
        <end position="572"/>
    </location>
</feature>
<organism evidence="2">
    <name type="scientific">Ranid herpesvirus 3</name>
    <dbReference type="NCBI Taxonomy" id="1987509"/>
    <lineage>
        <taxon>Viruses</taxon>
        <taxon>Duplodnaviria</taxon>
        <taxon>Heunggongvirae</taxon>
        <taxon>Peploviricota</taxon>
        <taxon>Herviviricetes</taxon>
        <taxon>Herpesvirales</taxon>
        <taxon>Alloherpesviridae</taxon>
        <taxon>Batravirus</taxon>
        <taxon>Batravirus ranidallo3</taxon>
    </lineage>
</organism>
<protein>
    <submittedName>
        <fullName evidence="2">Restriction endonuclease-like motif protein</fullName>
    </submittedName>
</protein>
<feature type="region of interest" description="Disordered" evidence="1">
    <location>
        <begin position="554"/>
        <end position="603"/>
    </location>
</feature>
<keyword evidence="3" id="KW-1185">Reference proteome</keyword>
<keyword evidence="2" id="KW-0378">Hydrolase</keyword>
<dbReference type="RefSeq" id="YP_009362404.1">
    <property type="nucleotide sequence ID" value="NC_034618.1"/>
</dbReference>
<evidence type="ECO:0000313" key="2">
    <source>
        <dbReference type="EMBL" id="ARR28895.1"/>
    </source>
</evidence>
<keyword evidence="2" id="KW-0540">Nuclease</keyword>
<feature type="region of interest" description="Disordered" evidence="1">
    <location>
        <begin position="623"/>
        <end position="642"/>
    </location>
</feature>
<evidence type="ECO:0000256" key="1">
    <source>
        <dbReference type="SAM" id="MobiDB-lite"/>
    </source>
</evidence>
<keyword evidence="2" id="KW-0255">Endonuclease</keyword>
<dbReference type="GeneID" id="32878229"/>
<accession>A0A1X9T5H1</accession>
<feature type="compositionally biased region" description="Acidic residues" evidence="1">
    <location>
        <begin position="581"/>
        <end position="603"/>
    </location>
</feature>
<sequence length="807" mass="92341">MYKTLFYDNPLQFRLFEREQFSELKQFYSEALCDFRWVNGPSNQAVLLDEEEVIVKVLEDPFYPNYSSTEQLLEDPKGALAILKIIWSCKEYGATVTAPSSFLENCFERWRIACMIIRKGKLASEGEPDLLVQKWVGAYKRLKRMDPLPDAQFRNFCMELKGVRDTIKLQLLQSHKEQKTKLLFESLTFPYVHASAIHLVPYFYIKVFGRTLGLRIIQMELRWMNETTVTATNGQFTVSYPSVAQSVRPDRLIVSGMINAISQGQNPSNRFCSTLFGKRDWSQNCYRETVLANLFARPPICIDKLFKGEKGEIMLVNDEGRRYVPRIVTAPSYQLALGLSLLEHQIPTKFIGELLHAFPETPELFNVYYKIIKDVSAVTNRDRAMHLITLLRKAELGRVARLTTTGHLVVNRNNARNYFPKGGFRSTVVRERFKNLYLNVHPLIAMFESNIFVTLQRDQIIVRSDQDYEMPVSTLEQPIVPLTTTDAAILDPRLEKGIIVDIRLKPDGPQRWRQSLAPDRVTVDGFRADERSFLDESEDESLDFGVQYEAPAWHSDLPSDAEDPMNPDDDNNSDIVLSSSEGDDSDRDDEFSETSEEPSEILEEQIVFDDFTYEDEPIFFDVPHNSQREPLTSTPAKTPSTASIVNHGVSLNTSTSTTSSSNVSSIPEEESCLYDRETVSAYNKHARKTVRETFPVCTVNQPAGSLDTRVKGHIRKYFAETYMKYFNGTYRGLPDPHLSICSSTTERFVRTLIRLTSSEWYHTTLAPSKYVPAFESSLNVISLTCLNVLRITNPYVFSNYFTIPTHP</sequence>
<feature type="compositionally biased region" description="Low complexity" evidence="1">
    <location>
        <begin position="632"/>
        <end position="642"/>
    </location>
</feature>
<proteinExistence type="predicted"/>
<evidence type="ECO:0000313" key="3">
    <source>
        <dbReference type="Proteomes" id="UP000203507"/>
    </source>
</evidence>
<dbReference type="Proteomes" id="UP000203507">
    <property type="component" value="Segment"/>
</dbReference>
<dbReference type="GO" id="GO:0004519">
    <property type="term" value="F:endonuclease activity"/>
    <property type="evidence" value="ECO:0007669"/>
    <property type="project" value="UniProtKB-KW"/>
</dbReference>
<reference evidence="2" key="1">
    <citation type="journal article" date="2017" name="Vet. Pathol.">
        <title>Ranid Herpesvirus 3 and Proliferative Dermatitis in Free-Ranging Wild Common Frogs (Rana Temporaria).</title>
        <authorList>
            <person name="Origgi F.C."/>
            <person name="Schmidt B.R."/>
            <person name="Lohmann P."/>
            <person name="Otten P."/>
            <person name="Akdesir E."/>
            <person name="Gaschen V."/>
            <person name="Aguilar-Bultet L."/>
            <person name="Wahli T."/>
            <person name="Sattler U."/>
            <person name="Stoffel M.H."/>
        </authorList>
    </citation>
    <scope>NUCLEOTIDE SEQUENCE [LARGE SCALE GENOMIC DNA]</scope>
    <source>
        <strain evidence="2">FO1_2015</strain>
    </source>
</reference>
<name>A0A1X9T5H1_9VIRU</name>
<dbReference type="EMBL" id="KX832224">
    <property type="protein sequence ID" value="ARR28895.1"/>
    <property type="molecule type" value="Genomic_DNA"/>
</dbReference>